<dbReference type="EMBL" id="FNAC01000001">
    <property type="protein sequence ID" value="SDC52662.1"/>
    <property type="molecule type" value="Genomic_DNA"/>
</dbReference>
<accession>A0A1G6MAQ8</accession>
<evidence type="ECO:0008006" key="5">
    <source>
        <dbReference type="Google" id="ProtNLM"/>
    </source>
</evidence>
<keyword evidence="2" id="KW-1133">Transmembrane helix</keyword>
<feature type="transmembrane region" description="Helical" evidence="2">
    <location>
        <begin position="271"/>
        <end position="293"/>
    </location>
</feature>
<dbReference type="Pfam" id="PF14362">
    <property type="entry name" value="DUF4407"/>
    <property type="match status" value="1"/>
</dbReference>
<proteinExistence type="predicted"/>
<feature type="coiled-coil region" evidence="1">
    <location>
        <begin position="149"/>
        <end position="219"/>
    </location>
</feature>
<feature type="transmembrane region" description="Helical" evidence="2">
    <location>
        <begin position="58"/>
        <end position="75"/>
    </location>
</feature>
<keyword evidence="1" id="KW-0175">Coiled coil</keyword>
<keyword evidence="4" id="KW-1185">Reference proteome</keyword>
<sequence length="376" mass="42858">MKSITRFFWFCSGANFSILKRTPTESNKYMGIGATVFFTGVLAALAAGYALFTVFQSLVPSIGFGLLWGLMIFNLDRFIVSSMRKKENAWDEWKLAIPRLVLAVLLALVISKPLELKMFEREINRKLDEKKTEFIAEAKTNLAKGFPEILELEGRIESLKEEVSKSEAFRDQLQGEYDAERFGEKTLGTSGIVGLGTNAKKKEEQLDAAQSTLEQLRSRNQARIDTLESQIREFMALRQAEFEKQQPGIEGFDGLAARMDALSVLTTESSAMAMANAFIMLLFIAIETAPIFVKLISPRGPYDELLELHEDRIKLFKGEKWTIAKGESEARVGYFQDTHFFATDLKKEKTNRKNRAETDRELANWEWKLKKIRELF</sequence>
<dbReference type="RefSeq" id="WP_087937647.1">
    <property type="nucleotide sequence ID" value="NZ_FNAC01000001.1"/>
</dbReference>
<organism evidence="3 4">
    <name type="scientific">Algoriphagus faecimaris</name>
    <dbReference type="NCBI Taxonomy" id="686796"/>
    <lineage>
        <taxon>Bacteria</taxon>
        <taxon>Pseudomonadati</taxon>
        <taxon>Bacteroidota</taxon>
        <taxon>Cytophagia</taxon>
        <taxon>Cytophagales</taxon>
        <taxon>Cyclobacteriaceae</taxon>
        <taxon>Algoriphagus</taxon>
    </lineage>
</organism>
<keyword evidence="2" id="KW-0812">Transmembrane</keyword>
<dbReference type="OrthoDB" id="594406at2"/>
<protein>
    <recommendedName>
        <fullName evidence="5">DUF4407 domain-containing protein</fullName>
    </recommendedName>
</protein>
<evidence type="ECO:0000313" key="4">
    <source>
        <dbReference type="Proteomes" id="UP000199060"/>
    </source>
</evidence>
<evidence type="ECO:0000256" key="2">
    <source>
        <dbReference type="SAM" id="Phobius"/>
    </source>
</evidence>
<keyword evidence="2" id="KW-0472">Membrane</keyword>
<gene>
    <name evidence="3" type="ORF">SAMN04488104_100193</name>
</gene>
<dbReference type="STRING" id="686796.SAMN04488104_100193"/>
<evidence type="ECO:0000313" key="3">
    <source>
        <dbReference type="EMBL" id="SDC52662.1"/>
    </source>
</evidence>
<reference evidence="4" key="1">
    <citation type="submission" date="2016-10" db="EMBL/GenBank/DDBJ databases">
        <authorList>
            <person name="Varghese N."/>
            <person name="Submissions S."/>
        </authorList>
    </citation>
    <scope>NUCLEOTIDE SEQUENCE [LARGE SCALE GENOMIC DNA]</scope>
    <source>
        <strain evidence="4">DSM 23095</strain>
    </source>
</reference>
<name>A0A1G6MAQ8_9BACT</name>
<feature type="transmembrane region" description="Helical" evidence="2">
    <location>
        <begin position="29"/>
        <end position="52"/>
    </location>
</feature>
<feature type="transmembrane region" description="Helical" evidence="2">
    <location>
        <begin position="96"/>
        <end position="114"/>
    </location>
</feature>
<dbReference type="InterPro" id="IPR025519">
    <property type="entry name" value="DUF4407"/>
</dbReference>
<evidence type="ECO:0000256" key="1">
    <source>
        <dbReference type="SAM" id="Coils"/>
    </source>
</evidence>
<dbReference type="AlphaFoldDB" id="A0A1G6MAQ8"/>
<dbReference type="Proteomes" id="UP000199060">
    <property type="component" value="Unassembled WGS sequence"/>
</dbReference>